<proteinExistence type="predicted"/>
<protein>
    <recommendedName>
        <fullName evidence="1">KilA-N DNA-binding domain-containing protein</fullName>
    </recommendedName>
</protein>
<dbReference type="Proteomes" id="UP000248301">
    <property type="component" value="Unassembled WGS sequence"/>
</dbReference>
<feature type="domain" description="KilA-N DNA-binding" evidence="1">
    <location>
        <begin position="12"/>
        <end position="65"/>
    </location>
</feature>
<sequence>MSNVTINGRPVSILEYRGQRVITMAMVDNLHDRPKGTARKRFNENRVRFIEGADFHEIRQASEIRTLGLHHPRSSAGS</sequence>
<dbReference type="EMBL" id="NKUF01000041">
    <property type="protein sequence ID" value="PYD62292.1"/>
    <property type="molecule type" value="Genomic_DNA"/>
</dbReference>
<evidence type="ECO:0000259" key="1">
    <source>
        <dbReference type="Pfam" id="PF10543"/>
    </source>
</evidence>
<dbReference type="Pfam" id="PF10543">
    <property type="entry name" value="ORF6N"/>
    <property type="match status" value="1"/>
</dbReference>
<organism evidence="2 3">
    <name type="scientific">Gluconacetobacter entanii</name>
    <dbReference type="NCBI Taxonomy" id="108528"/>
    <lineage>
        <taxon>Bacteria</taxon>
        <taxon>Pseudomonadati</taxon>
        <taxon>Pseudomonadota</taxon>
        <taxon>Alphaproteobacteria</taxon>
        <taxon>Acetobacterales</taxon>
        <taxon>Acetobacteraceae</taxon>
        <taxon>Gluconacetobacter</taxon>
    </lineage>
</organism>
<gene>
    <name evidence="2" type="ORF">CFR72_13385</name>
</gene>
<reference evidence="2 3" key="1">
    <citation type="submission" date="2017-07" db="EMBL/GenBank/DDBJ databases">
        <title>A draft genome sequence of Gluconacetobacter entanii LTH 4560.</title>
        <authorList>
            <person name="Skraban J."/>
            <person name="Cleenwerck I."/>
            <person name="Vandamme P."/>
            <person name="Trcek J."/>
        </authorList>
    </citation>
    <scope>NUCLEOTIDE SEQUENCE [LARGE SCALE GENOMIC DNA]</scope>
    <source>
        <strain evidence="2 3">LTH 4560</strain>
    </source>
</reference>
<name>A0A318PUR1_9PROT</name>
<comment type="caution">
    <text evidence="2">The sequence shown here is derived from an EMBL/GenBank/DDBJ whole genome shotgun (WGS) entry which is preliminary data.</text>
</comment>
<evidence type="ECO:0000313" key="3">
    <source>
        <dbReference type="Proteomes" id="UP000248301"/>
    </source>
</evidence>
<dbReference type="RefSeq" id="WP_110914418.1">
    <property type="nucleotide sequence ID" value="NZ_NKUF01000041.1"/>
</dbReference>
<dbReference type="AlphaFoldDB" id="A0A318PUR1"/>
<evidence type="ECO:0000313" key="2">
    <source>
        <dbReference type="EMBL" id="PYD62292.1"/>
    </source>
</evidence>
<dbReference type="OrthoDB" id="7225519at2"/>
<accession>A0A318PUR1</accession>
<dbReference type="InterPro" id="IPR018873">
    <property type="entry name" value="KilA-N_DNA-bd_domain"/>
</dbReference>